<accession>A0ACA9NE15</accession>
<comment type="caution">
    <text evidence="1">The sequence shown here is derived from an EMBL/GenBank/DDBJ whole genome shotgun (WGS) entry which is preliminary data.</text>
</comment>
<gene>
    <name evidence="1" type="ORF">SPELUC_LOCUS8836</name>
</gene>
<protein>
    <submittedName>
        <fullName evidence="1">7462_t:CDS:1</fullName>
    </submittedName>
</protein>
<sequence length="234" mass="27021">MNRESPNTDKKMCSTVIEIDVISSKRKQLEADSTNSVAVANSSQTDTDHMDFEQDSNCSEDLPQKLLHEDNVQSDQDIDNIDEFNNVDGLLYNLDKIQELVSNRFQDAEKSNEPVKINFEIELDSAFIESIFPEFGLETQDFETIKESFHQLVNVVVLSLEYGSGCYWNVPKIKWQRSEEQSVKRKSEAHVSIERYDCFGKIKLTIDLQQRCIIVQGSHQLAHLHPEYRKVEFP</sequence>
<dbReference type="EMBL" id="CAJVPW010013848">
    <property type="protein sequence ID" value="CAG8648835.1"/>
    <property type="molecule type" value="Genomic_DNA"/>
</dbReference>
<reference evidence="1" key="1">
    <citation type="submission" date="2021-06" db="EMBL/GenBank/DDBJ databases">
        <authorList>
            <person name="Kallberg Y."/>
            <person name="Tangrot J."/>
            <person name="Rosling A."/>
        </authorList>
    </citation>
    <scope>NUCLEOTIDE SEQUENCE</scope>
    <source>
        <strain evidence="1">28 12/20/2015</strain>
    </source>
</reference>
<keyword evidence="2" id="KW-1185">Reference proteome</keyword>
<proteinExistence type="predicted"/>
<evidence type="ECO:0000313" key="1">
    <source>
        <dbReference type="EMBL" id="CAG8648835.1"/>
    </source>
</evidence>
<dbReference type="Proteomes" id="UP000789366">
    <property type="component" value="Unassembled WGS sequence"/>
</dbReference>
<name>A0ACA9NE15_9GLOM</name>
<feature type="non-terminal residue" evidence="1">
    <location>
        <position position="234"/>
    </location>
</feature>
<organism evidence="1 2">
    <name type="scientific">Cetraspora pellucida</name>
    <dbReference type="NCBI Taxonomy" id="1433469"/>
    <lineage>
        <taxon>Eukaryota</taxon>
        <taxon>Fungi</taxon>
        <taxon>Fungi incertae sedis</taxon>
        <taxon>Mucoromycota</taxon>
        <taxon>Glomeromycotina</taxon>
        <taxon>Glomeromycetes</taxon>
        <taxon>Diversisporales</taxon>
        <taxon>Gigasporaceae</taxon>
        <taxon>Cetraspora</taxon>
    </lineage>
</organism>
<evidence type="ECO:0000313" key="2">
    <source>
        <dbReference type="Proteomes" id="UP000789366"/>
    </source>
</evidence>